<evidence type="ECO:0000256" key="1">
    <source>
        <dbReference type="SAM" id="Phobius"/>
    </source>
</evidence>
<gene>
    <name evidence="2" type="ORF">GCM10009037_07170</name>
</gene>
<dbReference type="AlphaFoldDB" id="A0A830F004"/>
<proteinExistence type="predicted"/>
<name>A0A830F004_9EURY</name>
<accession>A0A830F004</accession>
<dbReference type="RefSeq" id="WP_188878997.1">
    <property type="nucleotide sequence ID" value="NZ_BMPF01000001.1"/>
</dbReference>
<dbReference type="EMBL" id="BMPF01000001">
    <property type="protein sequence ID" value="GGL26106.1"/>
    <property type="molecule type" value="Genomic_DNA"/>
</dbReference>
<dbReference type="Proteomes" id="UP000628840">
    <property type="component" value="Unassembled WGS sequence"/>
</dbReference>
<feature type="transmembrane region" description="Helical" evidence="1">
    <location>
        <begin position="41"/>
        <end position="67"/>
    </location>
</feature>
<keyword evidence="1" id="KW-0472">Membrane</keyword>
<evidence type="ECO:0000313" key="3">
    <source>
        <dbReference type="Proteomes" id="UP000628840"/>
    </source>
</evidence>
<keyword evidence="1" id="KW-1133">Transmembrane helix</keyword>
<keyword evidence="1" id="KW-0812">Transmembrane</keyword>
<sequence>MSVLGSVADGVGRAVVFVIAFAVAAVGWAALTGVVGGMLDAVGIVIPASTYLAATPIVSGLAASYVVMRGER</sequence>
<feature type="transmembrane region" description="Helical" evidence="1">
    <location>
        <begin position="12"/>
        <end position="35"/>
    </location>
</feature>
<organism evidence="2 3">
    <name type="scientific">Halarchaeum grantii</name>
    <dbReference type="NCBI Taxonomy" id="1193105"/>
    <lineage>
        <taxon>Archaea</taxon>
        <taxon>Methanobacteriati</taxon>
        <taxon>Methanobacteriota</taxon>
        <taxon>Stenosarchaea group</taxon>
        <taxon>Halobacteria</taxon>
        <taxon>Halobacteriales</taxon>
        <taxon>Halobacteriaceae</taxon>
    </lineage>
</organism>
<evidence type="ECO:0000313" key="2">
    <source>
        <dbReference type="EMBL" id="GGL26106.1"/>
    </source>
</evidence>
<reference evidence="2 3" key="1">
    <citation type="journal article" date="2019" name="Int. J. Syst. Evol. Microbiol.">
        <title>The Global Catalogue of Microorganisms (GCM) 10K type strain sequencing project: providing services to taxonomists for standard genome sequencing and annotation.</title>
        <authorList>
            <consortium name="The Broad Institute Genomics Platform"/>
            <consortium name="The Broad Institute Genome Sequencing Center for Infectious Disease"/>
            <person name="Wu L."/>
            <person name="Ma J."/>
        </authorList>
    </citation>
    <scope>NUCLEOTIDE SEQUENCE [LARGE SCALE GENOMIC DNA]</scope>
    <source>
        <strain evidence="2 3">JCM 19585</strain>
    </source>
</reference>
<keyword evidence="3" id="KW-1185">Reference proteome</keyword>
<comment type="caution">
    <text evidence="2">The sequence shown here is derived from an EMBL/GenBank/DDBJ whole genome shotgun (WGS) entry which is preliminary data.</text>
</comment>
<protein>
    <submittedName>
        <fullName evidence="2">Uncharacterized protein</fullName>
    </submittedName>
</protein>